<gene>
    <name evidence="1" type="ORF">HMPREF0026_02645</name>
</gene>
<dbReference type="RefSeq" id="WP_005403702.1">
    <property type="nucleotide sequence ID" value="NZ_GG705014.1"/>
</dbReference>
<organism evidence="1 2">
    <name type="scientific">Acinetobacter junii SH205</name>
    <dbReference type="NCBI Taxonomy" id="575587"/>
    <lineage>
        <taxon>Bacteria</taxon>
        <taxon>Pseudomonadati</taxon>
        <taxon>Pseudomonadota</taxon>
        <taxon>Gammaproteobacteria</taxon>
        <taxon>Moraxellales</taxon>
        <taxon>Moraxellaceae</taxon>
        <taxon>Acinetobacter</taxon>
    </lineage>
</organism>
<sequence>MVVDFDFDNIENIEFGVGRESEDQNQQFFEAVPVDVSVQKALVEMAKATVRIMNKSSPSPSLYQPSEKHAGIEYLYLPISDQMAQTMKELHEATNLAMNSKVLKNPTEVFCYFARFTDKSGKKLTALRRAIQFKGILKNKLISLCDDTLKIVEEKVFKLDADFDFLIDNSNIHIIRPSAFEFAGKLQEAILLAVPTNISSIAADLGYVDFTSIQAYAEKRPRAARYIASIKSQAETKNIDKDRLKLLCENTGVSLNIQNGKIFVNEGHELGFLEVLDRRRYRLELIDGQAENFKASSRSKL</sequence>
<dbReference type="InterPro" id="IPR032359">
    <property type="entry name" value="KwaB-like"/>
</dbReference>
<dbReference type="EMBL" id="GG705014">
    <property type="protein sequence ID" value="EEY91908.1"/>
    <property type="molecule type" value="Genomic_DNA"/>
</dbReference>
<evidence type="ECO:0000313" key="2">
    <source>
        <dbReference type="Proteomes" id="UP000018442"/>
    </source>
</evidence>
<accession>D0SQ85</accession>
<dbReference type="Proteomes" id="UP000018442">
    <property type="component" value="Unassembled WGS sequence"/>
</dbReference>
<evidence type="ECO:0000313" key="1">
    <source>
        <dbReference type="EMBL" id="EEY91908.1"/>
    </source>
</evidence>
<dbReference type="Pfam" id="PF16162">
    <property type="entry name" value="KwaB"/>
    <property type="match status" value="1"/>
</dbReference>
<evidence type="ECO:0008006" key="3">
    <source>
        <dbReference type="Google" id="ProtNLM"/>
    </source>
</evidence>
<proteinExistence type="predicted"/>
<dbReference type="AlphaFoldDB" id="D0SQ85"/>
<dbReference type="HOGENOM" id="CLU_923255_0_0_6"/>
<name>D0SQ85_ACIJU</name>
<protein>
    <recommendedName>
        <fullName evidence="3">DUF4868 domain-containing protein</fullName>
    </recommendedName>
</protein>
<reference evidence="2" key="1">
    <citation type="journal article" date="2012" name="PLoS ONE">
        <title>The success of Acinetobacter species; genetic, metabolic and virulence attributes.</title>
        <authorList>
            <person name="Peleg A.Y."/>
            <person name="de Breij A."/>
            <person name="Adams M.D."/>
            <person name="Cerqueira G.M."/>
            <person name="Mocali S."/>
            <person name="Galardini M."/>
            <person name="Nibbering P.H."/>
            <person name="Earl A.M."/>
            <person name="Ward D.V."/>
            <person name="Paterson D.L."/>
            <person name="Seifert H."/>
            <person name="Dijkshoorn L."/>
        </authorList>
    </citation>
    <scope>NUCLEOTIDE SEQUENCE [LARGE SCALE GENOMIC DNA]</scope>
    <source>
        <strain evidence="2">SH205</strain>
    </source>
</reference>